<keyword evidence="1" id="KW-0732">Signal</keyword>
<dbReference type="Proteomes" id="UP000076738">
    <property type="component" value="Unassembled WGS sequence"/>
</dbReference>
<evidence type="ECO:0000313" key="2">
    <source>
        <dbReference type="EMBL" id="KZO97171.1"/>
    </source>
</evidence>
<accession>A0A167MYE2</accession>
<dbReference type="AlphaFoldDB" id="A0A167MYE2"/>
<keyword evidence="3" id="KW-1185">Reference proteome</keyword>
<sequence>MLAFTWIASLCFISLVSAGAVQDGTNAQRLARGLPPLRPKRLFEASTVESARRTKRSAPVPAPLGIDYSCNGQDGYAALCCLDFDVGDSPPFSSCQAPTDGTDDSFTCTDEQYTACCTDSACFSPLTVSSYTCPNAPYTIAACCDPMNTNTCSTVTTSTPGGPFEWWVAFLGVLLRCLIIPLAQETHFSIATRTAARMALMQSVMMARLSRRFDVGGIVRYQWGPPLG</sequence>
<gene>
    <name evidence="2" type="ORF">CALVIDRAFT_96335</name>
</gene>
<dbReference type="EMBL" id="KV417281">
    <property type="protein sequence ID" value="KZO97171.1"/>
    <property type="molecule type" value="Genomic_DNA"/>
</dbReference>
<feature type="chain" id="PRO_5007890497" description="Hydrophobin" evidence="1">
    <location>
        <begin position="19"/>
        <end position="228"/>
    </location>
</feature>
<protein>
    <recommendedName>
        <fullName evidence="4">Hydrophobin</fullName>
    </recommendedName>
</protein>
<reference evidence="2 3" key="1">
    <citation type="journal article" date="2016" name="Mol. Biol. Evol.">
        <title>Comparative Genomics of Early-Diverging Mushroom-Forming Fungi Provides Insights into the Origins of Lignocellulose Decay Capabilities.</title>
        <authorList>
            <person name="Nagy L.G."/>
            <person name="Riley R."/>
            <person name="Tritt A."/>
            <person name="Adam C."/>
            <person name="Daum C."/>
            <person name="Floudas D."/>
            <person name="Sun H."/>
            <person name="Yadav J.S."/>
            <person name="Pangilinan J."/>
            <person name="Larsson K.H."/>
            <person name="Matsuura K."/>
            <person name="Barry K."/>
            <person name="Labutti K."/>
            <person name="Kuo R."/>
            <person name="Ohm R.A."/>
            <person name="Bhattacharya S.S."/>
            <person name="Shirouzu T."/>
            <person name="Yoshinaga Y."/>
            <person name="Martin F.M."/>
            <person name="Grigoriev I.V."/>
            <person name="Hibbett D.S."/>
        </authorList>
    </citation>
    <scope>NUCLEOTIDE SEQUENCE [LARGE SCALE GENOMIC DNA]</scope>
    <source>
        <strain evidence="2 3">TUFC12733</strain>
    </source>
</reference>
<evidence type="ECO:0008006" key="4">
    <source>
        <dbReference type="Google" id="ProtNLM"/>
    </source>
</evidence>
<evidence type="ECO:0000313" key="3">
    <source>
        <dbReference type="Proteomes" id="UP000076738"/>
    </source>
</evidence>
<organism evidence="2 3">
    <name type="scientific">Calocera viscosa (strain TUFC12733)</name>
    <dbReference type="NCBI Taxonomy" id="1330018"/>
    <lineage>
        <taxon>Eukaryota</taxon>
        <taxon>Fungi</taxon>
        <taxon>Dikarya</taxon>
        <taxon>Basidiomycota</taxon>
        <taxon>Agaricomycotina</taxon>
        <taxon>Dacrymycetes</taxon>
        <taxon>Dacrymycetales</taxon>
        <taxon>Dacrymycetaceae</taxon>
        <taxon>Calocera</taxon>
    </lineage>
</organism>
<evidence type="ECO:0000256" key="1">
    <source>
        <dbReference type="SAM" id="SignalP"/>
    </source>
</evidence>
<dbReference type="OrthoDB" id="4225815at2759"/>
<name>A0A167MYE2_CALVF</name>
<feature type="signal peptide" evidence="1">
    <location>
        <begin position="1"/>
        <end position="18"/>
    </location>
</feature>
<proteinExistence type="predicted"/>